<feature type="compositionally biased region" description="Low complexity" evidence="4">
    <location>
        <begin position="666"/>
        <end position="677"/>
    </location>
</feature>
<dbReference type="Pfam" id="PF00352">
    <property type="entry name" value="TBP"/>
    <property type="match status" value="2"/>
</dbReference>
<dbReference type="SUPFAM" id="SSF46934">
    <property type="entry name" value="UBA-like"/>
    <property type="match status" value="1"/>
</dbReference>
<evidence type="ECO:0000259" key="5">
    <source>
        <dbReference type="PROSITE" id="PS50030"/>
    </source>
</evidence>
<feature type="region of interest" description="Disordered" evidence="4">
    <location>
        <begin position="277"/>
        <end position="316"/>
    </location>
</feature>
<dbReference type="InterPro" id="IPR006636">
    <property type="entry name" value="STI1_HS-bd"/>
</dbReference>
<dbReference type="Gene3D" id="3.30.310.10">
    <property type="entry name" value="TATA-Binding Protein"/>
    <property type="match status" value="2"/>
</dbReference>
<dbReference type="GO" id="GO:0031593">
    <property type="term" value="F:polyubiquitin modification-dependent protein binding"/>
    <property type="evidence" value="ECO:0007669"/>
    <property type="project" value="TreeGrafter"/>
</dbReference>
<dbReference type="InterPro" id="IPR000814">
    <property type="entry name" value="TBP"/>
</dbReference>
<feature type="domain" description="Ubiquitin-like" evidence="6">
    <location>
        <begin position="200"/>
        <end position="271"/>
    </location>
</feature>
<dbReference type="Pfam" id="PF00240">
    <property type="entry name" value="ubiquitin"/>
    <property type="match status" value="1"/>
</dbReference>
<dbReference type="SMART" id="SM00727">
    <property type="entry name" value="STI1"/>
    <property type="match status" value="1"/>
</dbReference>
<dbReference type="PANTHER" id="PTHR10677">
    <property type="entry name" value="UBIQUILIN"/>
    <property type="match status" value="1"/>
</dbReference>
<dbReference type="AlphaFoldDB" id="A0A077Z006"/>
<dbReference type="InterPro" id="IPR000626">
    <property type="entry name" value="Ubiquitin-like_dom"/>
</dbReference>
<dbReference type="CDD" id="cd14399">
    <property type="entry name" value="UBA_PLICs"/>
    <property type="match status" value="1"/>
</dbReference>
<protein>
    <submittedName>
        <fullName evidence="7">TBP and UBA and ubiquitin domain containing prote in</fullName>
    </submittedName>
</protein>
<dbReference type="PROSITE" id="PS50053">
    <property type="entry name" value="UBIQUITIN_2"/>
    <property type="match status" value="1"/>
</dbReference>
<dbReference type="SUPFAM" id="SSF55945">
    <property type="entry name" value="TATA-box binding protein-like"/>
    <property type="match status" value="2"/>
</dbReference>
<keyword evidence="2" id="KW-0238">DNA-binding</keyword>
<dbReference type="SMART" id="SM00213">
    <property type="entry name" value="UBQ"/>
    <property type="match status" value="1"/>
</dbReference>
<evidence type="ECO:0000256" key="3">
    <source>
        <dbReference type="ARBA" id="ARBA00023163"/>
    </source>
</evidence>
<dbReference type="GO" id="GO:0005829">
    <property type="term" value="C:cytosol"/>
    <property type="evidence" value="ECO:0007669"/>
    <property type="project" value="TreeGrafter"/>
</dbReference>
<dbReference type="GO" id="GO:0003677">
    <property type="term" value="F:DNA binding"/>
    <property type="evidence" value="ECO:0007669"/>
    <property type="project" value="UniProtKB-KW"/>
</dbReference>
<dbReference type="EMBL" id="HG805866">
    <property type="protein sequence ID" value="CDW53747.1"/>
    <property type="molecule type" value="Genomic_DNA"/>
</dbReference>
<dbReference type="GO" id="GO:0006511">
    <property type="term" value="P:ubiquitin-dependent protein catabolic process"/>
    <property type="evidence" value="ECO:0007669"/>
    <property type="project" value="TreeGrafter"/>
</dbReference>
<dbReference type="OrthoDB" id="9450922at2759"/>
<comment type="similarity">
    <text evidence="1">Belongs to the TBP family.</text>
</comment>
<evidence type="ECO:0000256" key="4">
    <source>
        <dbReference type="SAM" id="MobiDB-lite"/>
    </source>
</evidence>
<feature type="region of interest" description="Disordered" evidence="4">
    <location>
        <begin position="665"/>
        <end position="684"/>
    </location>
</feature>
<dbReference type="InterPro" id="IPR015496">
    <property type="entry name" value="Ubiquilin"/>
</dbReference>
<dbReference type="STRING" id="36087.A0A077Z006"/>
<dbReference type="InterPro" id="IPR029071">
    <property type="entry name" value="Ubiquitin-like_domsf"/>
</dbReference>
<feature type="region of interest" description="Disordered" evidence="4">
    <location>
        <begin position="454"/>
        <end position="495"/>
    </location>
</feature>
<reference evidence="7" key="1">
    <citation type="submission" date="2014-01" db="EMBL/GenBank/DDBJ databases">
        <authorList>
            <person name="Aslett M."/>
        </authorList>
    </citation>
    <scope>NUCLEOTIDE SEQUENCE</scope>
</reference>
<dbReference type="InterPro" id="IPR009060">
    <property type="entry name" value="UBA-like_sf"/>
</dbReference>
<name>A0A077Z006_TRITR</name>
<organism evidence="7 8">
    <name type="scientific">Trichuris trichiura</name>
    <name type="common">Whipworm</name>
    <name type="synonym">Trichocephalus trichiurus</name>
    <dbReference type="NCBI Taxonomy" id="36087"/>
    <lineage>
        <taxon>Eukaryota</taxon>
        <taxon>Metazoa</taxon>
        <taxon>Ecdysozoa</taxon>
        <taxon>Nematoda</taxon>
        <taxon>Enoplea</taxon>
        <taxon>Dorylaimia</taxon>
        <taxon>Trichinellida</taxon>
        <taxon>Trichuridae</taxon>
        <taxon>Trichuris</taxon>
    </lineage>
</organism>
<evidence type="ECO:0000313" key="7">
    <source>
        <dbReference type="EMBL" id="CDW53747.1"/>
    </source>
</evidence>
<evidence type="ECO:0000256" key="2">
    <source>
        <dbReference type="ARBA" id="ARBA00023125"/>
    </source>
</evidence>
<dbReference type="PRINTS" id="PR00686">
    <property type="entry name" value="TIFACTORIID"/>
</dbReference>
<feature type="domain" description="UBA" evidence="5">
    <location>
        <begin position="680"/>
        <end position="726"/>
    </location>
</feature>
<gene>
    <name evidence="7" type="ORF">TTRE_0000201401</name>
</gene>
<dbReference type="SMART" id="SM00165">
    <property type="entry name" value="UBA"/>
    <property type="match status" value="1"/>
</dbReference>
<dbReference type="InterPro" id="IPR012295">
    <property type="entry name" value="TBP_dom_sf"/>
</dbReference>
<proteinExistence type="inferred from homology"/>
<keyword evidence="8" id="KW-1185">Reference proteome</keyword>
<evidence type="ECO:0000256" key="1">
    <source>
        <dbReference type="ARBA" id="ARBA00005560"/>
    </source>
</evidence>
<dbReference type="PANTHER" id="PTHR10677:SF3">
    <property type="entry name" value="FI07626P-RELATED"/>
    <property type="match status" value="1"/>
</dbReference>
<dbReference type="PROSITE" id="PS50030">
    <property type="entry name" value="UBA"/>
    <property type="match status" value="1"/>
</dbReference>
<dbReference type="InterPro" id="IPR015940">
    <property type="entry name" value="UBA"/>
</dbReference>
<feature type="compositionally biased region" description="Low complexity" evidence="4">
    <location>
        <begin position="304"/>
        <end position="316"/>
    </location>
</feature>
<dbReference type="SUPFAM" id="SSF54236">
    <property type="entry name" value="Ubiquitin-like"/>
    <property type="match status" value="1"/>
</dbReference>
<dbReference type="FunFam" id="1.10.260.100:FF:000001">
    <property type="entry name" value="Ubiquilin 1"/>
    <property type="match status" value="1"/>
</dbReference>
<dbReference type="Pfam" id="PF23195">
    <property type="entry name" value="UBQLN1"/>
    <property type="match status" value="1"/>
</dbReference>
<evidence type="ECO:0000259" key="6">
    <source>
        <dbReference type="PROSITE" id="PS50053"/>
    </source>
</evidence>
<evidence type="ECO:0000313" key="8">
    <source>
        <dbReference type="Proteomes" id="UP000030665"/>
    </source>
</evidence>
<sequence>MKLPTAESFIDMEMPVVQVYNVISSAYLGHKMEIKLMGAEIFEAKYDSKRIDAAVMNLRDPQTKALVYANGTMVCYGAKTEWQSELAATRHVRLINRFNFTAKCWDFKVESVAGTCQLPFSIELTRMSKAYPKEISYEPEVHPALIYFMANPKVSFTIYKTGKVFICNASEEQDLHRAFEKIYPILRNWSIIARKSVSAMKIKVKSGDGMQEYTVDDEATVGDLKDLIVERHAHPRDRICLIFSGSILKDEEALSGKGITEGITIHMVIRQVFPKPEAPAENSSEPAATDEGQTREDQNPPAQPQQQQHQAQQQQPQNMESFLPFFMIPFQAFENLNELMQRQGDGQEAPNLQELLENSFMRNLFNQPETIRNMLLSNPQVQRIIEQNPDLGFLLNNPELYRETMNLVRNPAAFQELMRNHDRLVSNIESMPGGMATLQRMYQEIQEPMMNATRDQFGAPNPFASLASDNQGENVSLAGRENRTPLPNPWAPRNERAVQNAPFADSSSLDSGKTDSTTSAVAQGYENVTLLETLLRNRRFRELFHRMALNGELRKKLIHSTSHEPLSDPDDTTMQERLATVFKEREELRKLGDGLQQPAVFAGLWHILQGIHILMREMPSVFEADGTTSRAPSGEADGNPAAISANARNYLGQMLRQLANLNTAHPPTQQQQQQQQPTGGGDPEVLFSEQLGQLRSMGFVNHQANVQALLMTSGDVSAAVEYLLNHRNG</sequence>
<dbReference type="GO" id="GO:0006352">
    <property type="term" value="P:DNA-templated transcription initiation"/>
    <property type="evidence" value="ECO:0007669"/>
    <property type="project" value="InterPro"/>
</dbReference>
<dbReference type="Gene3D" id="3.10.20.90">
    <property type="entry name" value="Phosphatidylinositol 3-kinase Catalytic Subunit, Chain A, domain 1"/>
    <property type="match status" value="1"/>
</dbReference>
<dbReference type="Gene3D" id="1.10.260.100">
    <property type="match status" value="1"/>
</dbReference>
<dbReference type="Gene3D" id="1.10.8.10">
    <property type="entry name" value="DNA helicase RuvA subunit, C-terminal domain"/>
    <property type="match status" value="1"/>
</dbReference>
<reference evidence="7" key="2">
    <citation type="submission" date="2014-03" db="EMBL/GenBank/DDBJ databases">
        <title>The whipworm genome and dual-species transcriptomics of an intimate host-pathogen interaction.</title>
        <authorList>
            <person name="Foth B.J."/>
            <person name="Tsai I.J."/>
            <person name="Reid A.J."/>
            <person name="Bancroft A.J."/>
            <person name="Nichol S."/>
            <person name="Tracey A."/>
            <person name="Holroyd N."/>
            <person name="Cotton J.A."/>
            <person name="Stanley E.J."/>
            <person name="Zarowiecki M."/>
            <person name="Liu J.Z."/>
            <person name="Huckvale T."/>
            <person name="Cooper P.J."/>
            <person name="Grencis R.K."/>
            <person name="Berriman M."/>
        </authorList>
    </citation>
    <scope>NUCLEOTIDE SEQUENCE [LARGE SCALE GENOMIC DNA]</scope>
</reference>
<accession>A0A077Z006</accession>
<dbReference type="Proteomes" id="UP000030665">
    <property type="component" value="Unassembled WGS sequence"/>
</dbReference>
<keyword evidence="3" id="KW-0804">Transcription</keyword>